<evidence type="ECO:0000256" key="7">
    <source>
        <dbReference type="ARBA" id="ARBA00022942"/>
    </source>
</evidence>
<dbReference type="InterPro" id="IPR029055">
    <property type="entry name" value="Ntn_hydrolases_N"/>
</dbReference>
<dbReference type="GO" id="GO:0005737">
    <property type="term" value="C:cytoplasm"/>
    <property type="evidence" value="ECO:0007669"/>
    <property type="project" value="UniProtKB-SubCell"/>
</dbReference>
<dbReference type="PANTHER" id="PTHR32194:SF0">
    <property type="entry name" value="ATP-DEPENDENT PROTEASE SUBUNIT HSLV"/>
    <property type="match status" value="1"/>
</dbReference>
<keyword evidence="5 9" id="KW-0378">Hydrolase</keyword>
<evidence type="ECO:0000256" key="10">
    <source>
        <dbReference type="PIRSR" id="PIRSR600243-1"/>
    </source>
</evidence>
<dbReference type="GO" id="GO:0019774">
    <property type="term" value="C:proteasome core complex, beta-subunit complex"/>
    <property type="evidence" value="ECO:0007669"/>
    <property type="project" value="UniProtKB-UniRule"/>
</dbReference>
<evidence type="ECO:0000256" key="5">
    <source>
        <dbReference type="ARBA" id="ARBA00022801"/>
    </source>
</evidence>
<dbReference type="PROSITE" id="PS51476">
    <property type="entry name" value="PROTEASOME_BETA_2"/>
    <property type="match status" value="1"/>
</dbReference>
<evidence type="ECO:0000256" key="9">
    <source>
        <dbReference type="HAMAP-Rule" id="MF_02113"/>
    </source>
</evidence>
<comment type="similarity">
    <text evidence="9">Belongs to the peptidase T1B family.</text>
</comment>
<feature type="active site" description="Nucleophile" evidence="9 10">
    <location>
        <position position="32"/>
    </location>
</feature>
<keyword evidence="7 9" id="KW-0647">Proteasome</keyword>
<keyword evidence="8 9" id="KW-0865">Zymogen</keyword>
<dbReference type="GO" id="GO:0004298">
    <property type="term" value="F:threonine-type endopeptidase activity"/>
    <property type="evidence" value="ECO:0007669"/>
    <property type="project" value="UniProtKB-UniRule"/>
</dbReference>
<dbReference type="Gene3D" id="3.60.20.10">
    <property type="entry name" value="Glutamine Phosphoribosylpyrophosphate, subunit 1, domain 1"/>
    <property type="match status" value="1"/>
</dbReference>
<keyword evidence="2 9" id="KW-0963">Cytoplasm</keyword>
<sequence>MFNELTLHGIMDSQNVYKDYILGKLDKALKGTTTVGIKLKDWVVLAADKKATAGIYVAHKNVKKIAKINDRCALTIAGLVADAQTLADFIKVQSHYFELINKRPMSIRSMASLLGLLLNEYKYFPFIVQLLLGGYDVYEGPKLFAIELYGDVTEETYAATGSGSPLAISVIESAYSENMDIDAAIKLAVRAVAAASSRDVFSGGIGVDVVAIGKDAYREYTFPSEEIKNIVGRAAP</sequence>
<comment type="subcellular location">
    <subcellularLocation>
        <location evidence="9">Cytoplasm</location>
    </subcellularLocation>
</comment>
<proteinExistence type="inferred from homology"/>
<keyword evidence="6 9" id="KW-0068">Autocatalytic cleavage</keyword>
<organism evidence="11">
    <name type="scientific">Ignisphaera aggregans</name>
    <dbReference type="NCBI Taxonomy" id="334771"/>
    <lineage>
        <taxon>Archaea</taxon>
        <taxon>Thermoproteota</taxon>
        <taxon>Thermoprotei</taxon>
        <taxon>Desulfurococcales</taxon>
        <taxon>Desulfurococcaceae</taxon>
        <taxon>Ignisphaera</taxon>
    </lineage>
</organism>
<gene>
    <name evidence="9 11" type="primary">psmB</name>
    <name evidence="11" type="ORF">ENO77_00750</name>
</gene>
<comment type="activity regulation">
    <text evidence="9">The formation of the proteasomal ATPase PAN-20S proteasome complex, via the docking of the C-termini of PAN into the intersubunit pockets in the alpha-rings, triggers opening of the gate for substrate entry. Interconversion between the open-gate and close-gate conformations leads to a dynamic regulation of the 20S proteasome proteolysis activity.</text>
</comment>
<protein>
    <recommendedName>
        <fullName evidence="9">Proteasome subunit beta</fullName>
        <ecNumber evidence="9">3.4.25.1</ecNumber>
    </recommendedName>
    <alternativeName>
        <fullName evidence="9">20S proteasome beta subunit</fullName>
    </alternativeName>
    <alternativeName>
        <fullName evidence="9">Proteasome core protein PsmB</fullName>
    </alternativeName>
</protein>
<reference evidence="11" key="1">
    <citation type="journal article" date="2020" name="mSystems">
        <title>Genome- and Community-Level Interaction Insights into Carbon Utilization and Element Cycling Functions of Hydrothermarchaeota in Hydrothermal Sediment.</title>
        <authorList>
            <person name="Zhou Z."/>
            <person name="Liu Y."/>
            <person name="Xu W."/>
            <person name="Pan J."/>
            <person name="Luo Z.H."/>
            <person name="Li M."/>
        </authorList>
    </citation>
    <scope>NUCLEOTIDE SEQUENCE [LARGE SCALE GENOMIC DNA]</scope>
    <source>
        <strain evidence="11">SpSt-16</strain>
    </source>
</reference>
<dbReference type="EC" id="3.4.25.1" evidence="9"/>
<keyword evidence="4 9" id="KW-0888">Threonine protease</keyword>
<dbReference type="InterPro" id="IPR019983">
    <property type="entry name" value="Pept_T1A_Psome_bsu_arc"/>
</dbReference>
<dbReference type="HAMAP" id="MF_02113_A">
    <property type="entry name" value="Proteasome_B_A"/>
    <property type="match status" value="1"/>
</dbReference>
<dbReference type="AlphaFoldDB" id="A0A7C2Z8A3"/>
<accession>A0A7C2Z8A3</accession>
<comment type="catalytic activity">
    <reaction evidence="1 9">
        <text>Cleavage of peptide bonds with very broad specificity.</text>
        <dbReference type="EC" id="3.4.25.1"/>
    </reaction>
</comment>
<dbReference type="Pfam" id="PF00227">
    <property type="entry name" value="Proteasome"/>
    <property type="match status" value="1"/>
</dbReference>
<evidence type="ECO:0000256" key="4">
    <source>
        <dbReference type="ARBA" id="ARBA00022698"/>
    </source>
</evidence>
<dbReference type="InterPro" id="IPR000243">
    <property type="entry name" value="Pept_T1A_subB"/>
</dbReference>
<dbReference type="SUPFAM" id="SSF56235">
    <property type="entry name" value="N-terminal nucleophile aminohydrolases (Ntn hydrolases)"/>
    <property type="match status" value="1"/>
</dbReference>
<keyword evidence="3 9" id="KW-0645">Protease</keyword>
<dbReference type="InterPro" id="IPR023333">
    <property type="entry name" value="Proteasome_suB-type"/>
</dbReference>
<evidence type="ECO:0000256" key="1">
    <source>
        <dbReference type="ARBA" id="ARBA00001198"/>
    </source>
</evidence>
<evidence type="ECO:0000313" key="11">
    <source>
        <dbReference type="EMBL" id="HEW52701.1"/>
    </source>
</evidence>
<comment type="caution">
    <text evidence="11">The sequence shown here is derived from an EMBL/GenBank/DDBJ whole genome shotgun (WGS) entry which is preliminary data.</text>
</comment>
<comment type="function">
    <text evidence="9">Component of the proteasome core, a large protease complex with broad specificity involved in protein degradation.</text>
</comment>
<dbReference type="InterPro" id="IPR001353">
    <property type="entry name" value="Proteasome_sua/b"/>
</dbReference>
<dbReference type="PANTHER" id="PTHR32194">
    <property type="entry name" value="METALLOPROTEASE TLDD"/>
    <property type="match status" value="1"/>
</dbReference>
<evidence type="ECO:0000256" key="8">
    <source>
        <dbReference type="ARBA" id="ARBA00023145"/>
    </source>
</evidence>
<dbReference type="EMBL" id="DSGT01000002">
    <property type="protein sequence ID" value="HEW52701.1"/>
    <property type="molecule type" value="Genomic_DNA"/>
</dbReference>
<dbReference type="PRINTS" id="PR00141">
    <property type="entry name" value="PROTEASOME"/>
</dbReference>
<evidence type="ECO:0000256" key="6">
    <source>
        <dbReference type="ARBA" id="ARBA00022813"/>
    </source>
</evidence>
<name>A0A7C2Z8A3_9CREN</name>
<evidence type="ECO:0000256" key="2">
    <source>
        <dbReference type="ARBA" id="ARBA00022490"/>
    </source>
</evidence>
<feature type="propeptide" id="PRO_5028543449" description="Removed in mature form; by autocatalysis" evidence="9">
    <location>
        <begin position="1"/>
        <end position="31"/>
    </location>
</feature>
<evidence type="ECO:0000256" key="3">
    <source>
        <dbReference type="ARBA" id="ARBA00022670"/>
    </source>
</evidence>
<dbReference type="NCBIfam" id="TIGR03634">
    <property type="entry name" value="arc_protsome_B"/>
    <property type="match status" value="1"/>
</dbReference>
<feature type="chain" id="PRO_5028543450" description="Proteasome subunit beta" evidence="9">
    <location>
        <begin position="32"/>
        <end position="236"/>
    </location>
</feature>
<comment type="subunit">
    <text evidence="9">The 20S proteasome core is composed of 14 alpha and 14 beta subunits that assemble into four stacked heptameric rings, resulting in a barrel-shaped structure. The two inner rings, each composed of seven catalytic beta subunits, are sandwiched by two outer rings, each composed of seven alpha subunits. The catalytic chamber with the active sites is on the inside of the barrel. Has a gated structure, the ends of the cylinder being occluded by the N-termini of the alpha-subunits. Is capped at one or both ends by the proteasome regulatory ATPase, PAN.</text>
</comment>
<dbReference type="GO" id="GO:0010498">
    <property type="term" value="P:proteasomal protein catabolic process"/>
    <property type="evidence" value="ECO:0007669"/>
    <property type="project" value="UniProtKB-UniRule"/>
</dbReference>